<evidence type="ECO:0000313" key="2">
    <source>
        <dbReference type="Proteomes" id="UP000548476"/>
    </source>
</evidence>
<gene>
    <name evidence="1" type="ORF">HNR73_004934</name>
</gene>
<sequence length="232" mass="24742">MTDGIDFTPEQIDGYLTHYTHQVEAGRKAEKMRSFMVTIARTAYPDIYTQARLAELTGVSQQAISKTVAGGKRRHDTGPYLLGRVLALALASGESDIGAVESLSTLAAMRIHTDGVLTAKALARLLSFLRKDITAIADRDTALAERFTGSLDQIARLSTGDGEELDVLLAAAFAGGESGTEVPIGDEMTRVAMTEGFYAQRFGLRHSPDGLPFAPGGKVRGVADIAAALRED</sequence>
<evidence type="ECO:0000313" key="1">
    <source>
        <dbReference type="EMBL" id="MBB6037061.1"/>
    </source>
</evidence>
<dbReference type="AlphaFoldDB" id="A0A841FI90"/>
<proteinExistence type="predicted"/>
<dbReference type="Proteomes" id="UP000548476">
    <property type="component" value="Unassembled WGS sequence"/>
</dbReference>
<comment type="caution">
    <text evidence="1">The sequence shown here is derived from an EMBL/GenBank/DDBJ whole genome shotgun (WGS) entry which is preliminary data.</text>
</comment>
<reference evidence="1 2" key="1">
    <citation type="submission" date="2020-08" db="EMBL/GenBank/DDBJ databases">
        <title>Genomic Encyclopedia of Type Strains, Phase IV (KMG-IV): sequencing the most valuable type-strain genomes for metagenomic binning, comparative biology and taxonomic classification.</title>
        <authorList>
            <person name="Goeker M."/>
        </authorList>
    </citation>
    <scope>NUCLEOTIDE SEQUENCE [LARGE SCALE GENOMIC DNA]</scope>
    <source>
        <strain evidence="1 2">YIM 65646</strain>
    </source>
</reference>
<dbReference type="RefSeq" id="WP_184789893.1">
    <property type="nucleotide sequence ID" value="NZ_BONT01000072.1"/>
</dbReference>
<organism evidence="1 2">
    <name type="scientific">Phytomonospora endophytica</name>
    <dbReference type="NCBI Taxonomy" id="714109"/>
    <lineage>
        <taxon>Bacteria</taxon>
        <taxon>Bacillati</taxon>
        <taxon>Actinomycetota</taxon>
        <taxon>Actinomycetes</taxon>
        <taxon>Micromonosporales</taxon>
        <taxon>Micromonosporaceae</taxon>
        <taxon>Phytomonospora</taxon>
    </lineage>
</organism>
<dbReference type="EMBL" id="JACHGT010000011">
    <property type="protein sequence ID" value="MBB6037061.1"/>
    <property type="molecule type" value="Genomic_DNA"/>
</dbReference>
<name>A0A841FI90_9ACTN</name>
<protein>
    <submittedName>
        <fullName evidence="1">Transcriptional regulator with XRE-family HTH domain</fullName>
    </submittedName>
</protein>
<keyword evidence="2" id="KW-1185">Reference proteome</keyword>
<accession>A0A841FI90</accession>